<protein>
    <submittedName>
        <fullName evidence="3">Uncharacterized protein</fullName>
    </submittedName>
</protein>
<gene>
    <name evidence="3" type="ORF">F2P81_004092</name>
</gene>
<feature type="signal peptide" evidence="2">
    <location>
        <begin position="1"/>
        <end position="15"/>
    </location>
</feature>
<proteinExistence type="predicted"/>
<evidence type="ECO:0000313" key="3">
    <source>
        <dbReference type="EMBL" id="KAF0042755.1"/>
    </source>
</evidence>
<evidence type="ECO:0000313" key="4">
    <source>
        <dbReference type="Proteomes" id="UP000438429"/>
    </source>
</evidence>
<comment type="caution">
    <text evidence="3">The sequence shown here is derived from an EMBL/GenBank/DDBJ whole genome shotgun (WGS) entry which is preliminary data.</text>
</comment>
<dbReference type="AlphaFoldDB" id="A0A6A4TBY3"/>
<accession>A0A6A4TBY3</accession>
<name>A0A6A4TBY3_SCOMX</name>
<organism evidence="3 4">
    <name type="scientific">Scophthalmus maximus</name>
    <name type="common">Turbot</name>
    <name type="synonym">Psetta maxima</name>
    <dbReference type="NCBI Taxonomy" id="52904"/>
    <lineage>
        <taxon>Eukaryota</taxon>
        <taxon>Metazoa</taxon>
        <taxon>Chordata</taxon>
        <taxon>Craniata</taxon>
        <taxon>Vertebrata</taxon>
        <taxon>Euteleostomi</taxon>
        <taxon>Actinopterygii</taxon>
        <taxon>Neopterygii</taxon>
        <taxon>Teleostei</taxon>
        <taxon>Neoteleostei</taxon>
        <taxon>Acanthomorphata</taxon>
        <taxon>Carangaria</taxon>
        <taxon>Pleuronectiformes</taxon>
        <taxon>Pleuronectoidei</taxon>
        <taxon>Scophthalmidae</taxon>
        <taxon>Scophthalmus</taxon>
    </lineage>
</organism>
<dbReference type="Proteomes" id="UP000438429">
    <property type="component" value="Unassembled WGS sequence"/>
</dbReference>
<feature type="chain" id="PRO_5025559866" evidence="2">
    <location>
        <begin position="16"/>
        <end position="68"/>
    </location>
</feature>
<keyword evidence="2" id="KW-0732">Signal</keyword>
<dbReference type="EMBL" id="VEVO01000004">
    <property type="protein sequence ID" value="KAF0042755.1"/>
    <property type="molecule type" value="Genomic_DNA"/>
</dbReference>
<reference evidence="3 4" key="1">
    <citation type="submission" date="2019-06" db="EMBL/GenBank/DDBJ databases">
        <title>Draft genomes of female and male turbot (Scophthalmus maximus).</title>
        <authorList>
            <person name="Xu H."/>
            <person name="Xu X.-W."/>
            <person name="Shao C."/>
            <person name="Chen S."/>
        </authorList>
    </citation>
    <scope>NUCLEOTIDE SEQUENCE [LARGE SCALE GENOMIC DNA]</scope>
    <source>
        <strain evidence="3">Ysfricsl-2016a</strain>
        <tissue evidence="3">Blood</tissue>
    </source>
</reference>
<feature type="region of interest" description="Disordered" evidence="1">
    <location>
        <begin position="29"/>
        <end position="68"/>
    </location>
</feature>
<sequence>MGLLLLLLPPPHTSALAVDLILDTGAPALKRKHQPGLDTSAPWSQMKPEEKQQTGKPGSGFHQVSVTT</sequence>
<evidence type="ECO:0000256" key="1">
    <source>
        <dbReference type="SAM" id="MobiDB-lite"/>
    </source>
</evidence>
<evidence type="ECO:0000256" key="2">
    <source>
        <dbReference type="SAM" id="SignalP"/>
    </source>
</evidence>